<accession>A0A6G1IC56</accession>
<feature type="region of interest" description="Disordered" evidence="1">
    <location>
        <begin position="33"/>
        <end position="53"/>
    </location>
</feature>
<evidence type="ECO:0000256" key="1">
    <source>
        <dbReference type="SAM" id="MobiDB-lite"/>
    </source>
</evidence>
<dbReference type="AlphaFoldDB" id="A0A6G1IC56"/>
<reference evidence="2" key="1">
    <citation type="journal article" date="2020" name="Stud. Mycol.">
        <title>101 Dothideomycetes genomes: a test case for predicting lifestyles and emergence of pathogens.</title>
        <authorList>
            <person name="Haridas S."/>
            <person name="Albert R."/>
            <person name="Binder M."/>
            <person name="Bloem J."/>
            <person name="Labutti K."/>
            <person name="Salamov A."/>
            <person name="Andreopoulos B."/>
            <person name="Baker S."/>
            <person name="Barry K."/>
            <person name="Bills G."/>
            <person name="Bluhm B."/>
            <person name="Cannon C."/>
            <person name="Castanera R."/>
            <person name="Culley D."/>
            <person name="Daum C."/>
            <person name="Ezra D."/>
            <person name="Gonzalez J."/>
            <person name="Henrissat B."/>
            <person name="Kuo A."/>
            <person name="Liang C."/>
            <person name="Lipzen A."/>
            <person name="Lutzoni F."/>
            <person name="Magnuson J."/>
            <person name="Mondo S."/>
            <person name="Nolan M."/>
            <person name="Ohm R."/>
            <person name="Pangilinan J."/>
            <person name="Park H.-J."/>
            <person name="Ramirez L."/>
            <person name="Alfaro M."/>
            <person name="Sun H."/>
            <person name="Tritt A."/>
            <person name="Yoshinaga Y."/>
            <person name="Zwiers L.-H."/>
            <person name="Turgeon B."/>
            <person name="Goodwin S."/>
            <person name="Spatafora J."/>
            <person name="Crous P."/>
            <person name="Grigoriev I."/>
        </authorList>
    </citation>
    <scope>NUCLEOTIDE SEQUENCE</scope>
    <source>
        <strain evidence="2">CBS 122367</strain>
    </source>
</reference>
<feature type="region of interest" description="Disordered" evidence="1">
    <location>
        <begin position="83"/>
        <end position="102"/>
    </location>
</feature>
<name>A0A6G1IC56_9PLEO</name>
<keyword evidence="3" id="KW-1185">Reference proteome</keyword>
<dbReference type="EMBL" id="MU005660">
    <property type="protein sequence ID" value="KAF2675620.1"/>
    <property type="molecule type" value="Genomic_DNA"/>
</dbReference>
<gene>
    <name evidence="2" type="ORF">K458DRAFT_212510</name>
</gene>
<organism evidence="2 3">
    <name type="scientific">Lentithecium fluviatile CBS 122367</name>
    <dbReference type="NCBI Taxonomy" id="1168545"/>
    <lineage>
        <taxon>Eukaryota</taxon>
        <taxon>Fungi</taxon>
        <taxon>Dikarya</taxon>
        <taxon>Ascomycota</taxon>
        <taxon>Pezizomycotina</taxon>
        <taxon>Dothideomycetes</taxon>
        <taxon>Pleosporomycetidae</taxon>
        <taxon>Pleosporales</taxon>
        <taxon>Massarineae</taxon>
        <taxon>Lentitheciaceae</taxon>
        <taxon>Lentithecium</taxon>
    </lineage>
</organism>
<dbReference type="Proteomes" id="UP000799291">
    <property type="component" value="Unassembled WGS sequence"/>
</dbReference>
<sequence length="168" mass="18655">MPCTRPCPRCECARPSCACHRFALDHPRLSLRHRQPAPNEDAERSNTMPWQPAGFDRATPDVMRSPELGSAAENPPRLRALHVPAHPRPASKSTHRASSNAASAGYTPNWCSSAQAFRSCARVRPPVLCSVDSPHLSAGRWLTRPVAREQRQPEWLHQVLPLIAADHQ</sequence>
<evidence type="ECO:0000313" key="3">
    <source>
        <dbReference type="Proteomes" id="UP000799291"/>
    </source>
</evidence>
<proteinExistence type="predicted"/>
<protein>
    <submittedName>
        <fullName evidence="2">Uncharacterized protein</fullName>
    </submittedName>
</protein>
<evidence type="ECO:0000313" key="2">
    <source>
        <dbReference type="EMBL" id="KAF2675620.1"/>
    </source>
</evidence>